<evidence type="ECO:0000256" key="1">
    <source>
        <dbReference type="SAM" id="MobiDB-lite"/>
    </source>
</evidence>
<gene>
    <name evidence="2" type="ORF">K466DRAFT_321062</name>
</gene>
<evidence type="ECO:0000313" key="2">
    <source>
        <dbReference type="EMBL" id="TFK81896.1"/>
    </source>
</evidence>
<dbReference type="EMBL" id="ML211546">
    <property type="protein sequence ID" value="TFK81896.1"/>
    <property type="molecule type" value="Genomic_DNA"/>
</dbReference>
<organism evidence="2 3">
    <name type="scientific">Polyporus arcularius HHB13444</name>
    <dbReference type="NCBI Taxonomy" id="1314778"/>
    <lineage>
        <taxon>Eukaryota</taxon>
        <taxon>Fungi</taxon>
        <taxon>Dikarya</taxon>
        <taxon>Basidiomycota</taxon>
        <taxon>Agaricomycotina</taxon>
        <taxon>Agaricomycetes</taxon>
        <taxon>Polyporales</taxon>
        <taxon>Polyporaceae</taxon>
        <taxon>Polyporus</taxon>
    </lineage>
</organism>
<proteinExistence type="predicted"/>
<reference evidence="2 3" key="1">
    <citation type="journal article" date="2019" name="Nat. Ecol. Evol.">
        <title>Megaphylogeny resolves global patterns of mushroom evolution.</title>
        <authorList>
            <person name="Varga T."/>
            <person name="Krizsan K."/>
            <person name="Foldi C."/>
            <person name="Dima B."/>
            <person name="Sanchez-Garcia M."/>
            <person name="Sanchez-Ramirez S."/>
            <person name="Szollosi G.J."/>
            <person name="Szarkandi J.G."/>
            <person name="Papp V."/>
            <person name="Albert L."/>
            <person name="Andreopoulos W."/>
            <person name="Angelini C."/>
            <person name="Antonin V."/>
            <person name="Barry K.W."/>
            <person name="Bougher N.L."/>
            <person name="Buchanan P."/>
            <person name="Buyck B."/>
            <person name="Bense V."/>
            <person name="Catcheside P."/>
            <person name="Chovatia M."/>
            <person name="Cooper J."/>
            <person name="Damon W."/>
            <person name="Desjardin D."/>
            <person name="Finy P."/>
            <person name="Geml J."/>
            <person name="Haridas S."/>
            <person name="Hughes K."/>
            <person name="Justo A."/>
            <person name="Karasinski D."/>
            <person name="Kautmanova I."/>
            <person name="Kiss B."/>
            <person name="Kocsube S."/>
            <person name="Kotiranta H."/>
            <person name="LaButti K.M."/>
            <person name="Lechner B.E."/>
            <person name="Liimatainen K."/>
            <person name="Lipzen A."/>
            <person name="Lukacs Z."/>
            <person name="Mihaltcheva S."/>
            <person name="Morgado L.N."/>
            <person name="Niskanen T."/>
            <person name="Noordeloos M.E."/>
            <person name="Ohm R.A."/>
            <person name="Ortiz-Santana B."/>
            <person name="Ovrebo C."/>
            <person name="Racz N."/>
            <person name="Riley R."/>
            <person name="Savchenko A."/>
            <person name="Shiryaev A."/>
            <person name="Soop K."/>
            <person name="Spirin V."/>
            <person name="Szebenyi C."/>
            <person name="Tomsovsky M."/>
            <person name="Tulloss R.E."/>
            <person name="Uehling J."/>
            <person name="Grigoriev I.V."/>
            <person name="Vagvolgyi C."/>
            <person name="Papp T."/>
            <person name="Martin F.M."/>
            <person name="Miettinen O."/>
            <person name="Hibbett D.S."/>
            <person name="Nagy L.G."/>
        </authorList>
    </citation>
    <scope>NUCLEOTIDE SEQUENCE [LARGE SCALE GENOMIC DNA]</scope>
    <source>
        <strain evidence="2 3">HHB13444</strain>
    </source>
</reference>
<evidence type="ECO:0000313" key="3">
    <source>
        <dbReference type="Proteomes" id="UP000308197"/>
    </source>
</evidence>
<dbReference type="STRING" id="1314778.A0A5C3NWP7"/>
<dbReference type="Proteomes" id="UP000308197">
    <property type="component" value="Unassembled WGS sequence"/>
</dbReference>
<sequence length="231" mass="26055">MTCESCTWDLLNIAEELRTDSRHVRADSSHRRCAVRRPLCRRGSAHVRQRRLPCLPLVSQRHIVRFRRLARPSSGTASGADQLQGRPGYAPKSTSHHLSEPSQILDPLLRQYYPFPGPLTFLSYEDTMSALLAAHRLQLTRIAQTLADAARPHIKENPLRAYGFALRGMGGRGAPRCARVPRGEDTLMDSDELDSLTVRQYRQLVVYRQACIAALKIFHGDTMDENGRLCV</sequence>
<keyword evidence="3" id="KW-1185">Reference proteome</keyword>
<protein>
    <submittedName>
        <fullName evidence="2">Uncharacterized protein</fullName>
    </submittedName>
</protein>
<name>A0A5C3NWP7_9APHY</name>
<dbReference type="AlphaFoldDB" id="A0A5C3NWP7"/>
<dbReference type="InParanoid" id="A0A5C3NWP7"/>
<accession>A0A5C3NWP7</accession>
<feature type="region of interest" description="Disordered" evidence="1">
    <location>
        <begin position="70"/>
        <end position="101"/>
    </location>
</feature>